<reference evidence="1" key="1">
    <citation type="submission" date="2023-11" db="EMBL/GenBank/DDBJ databases">
        <authorList>
            <person name="De Vega J J."/>
            <person name="De Vega J J."/>
        </authorList>
    </citation>
    <scope>NUCLEOTIDE SEQUENCE</scope>
</reference>
<feature type="non-terminal residue" evidence="1">
    <location>
        <position position="1"/>
    </location>
</feature>
<dbReference type="EMBL" id="CAVNYO010000403">
    <property type="protein sequence ID" value="CAK5274667.1"/>
    <property type="molecule type" value="Genomic_DNA"/>
</dbReference>
<protein>
    <submittedName>
        <fullName evidence="1">Uncharacterized protein</fullName>
    </submittedName>
</protein>
<comment type="caution">
    <text evidence="1">The sequence shown here is derived from an EMBL/GenBank/DDBJ whole genome shotgun (WGS) entry which is preliminary data.</text>
</comment>
<gene>
    <name evidence="1" type="ORF">MYCIT1_LOCUS21963</name>
</gene>
<sequence length="45" mass="4987">RVPNLTYGEHETVVDNLQSSILARDPHADLSAAPACLLYRVYLCT</sequence>
<dbReference type="AlphaFoldDB" id="A0AAD2HIE4"/>
<dbReference type="Proteomes" id="UP001295794">
    <property type="component" value="Unassembled WGS sequence"/>
</dbReference>
<keyword evidence="2" id="KW-1185">Reference proteome</keyword>
<name>A0AAD2HIE4_9AGAR</name>
<evidence type="ECO:0000313" key="1">
    <source>
        <dbReference type="EMBL" id="CAK5274667.1"/>
    </source>
</evidence>
<proteinExistence type="predicted"/>
<organism evidence="1 2">
    <name type="scientific">Mycena citricolor</name>
    <dbReference type="NCBI Taxonomy" id="2018698"/>
    <lineage>
        <taxon>Eukaryota</taxon>
        <taxon>Fungi</taxon>
        <taxon>Dikarya</taxon>
        <taxon>Basidiomycota</taxon>
        <taxon>Agaricomycotina</taxon>
        <taxon>Agaricomycetes</taxon>
        <taxon>Agaricomycetidae</taxon>
        <taxon>Agaricales</taxon>
        <taxon>Marasmiineae</taxon>
        <taxon>Mycenaceae</taxon>
        <taxon>Mycena</taxon>
    </lineage>
</organism>
<evidence type="ECO:0000313" key="2">
    <source>
        <dbReference type="Proteomes" id="UP001295794"/>
    </source>
</evidence>
<accession>A0AAD2HIE4</accession>